<protein>
    <recommendedName>
        <fullName evidence="5">Ethanolamine ammonia-lyase small subunit</fullName>
        <shortName evidence="5">EAL small subunit</shortName>
        <ecNumber evidence="5">4.3.1.7</ecNumber>
    </recommendedName>
</protein>
<dbReference type="UniPathway" id="UPA00560"/>
<keyword evidence="1 5" id="KW-0846">Cobalamin</keyword>
<feature type="binding site" evidence="5">
    <location>
        <position position="187"/>
    </location>
    <ligand>
        <name>adenosylcob(III)alamin</name>
        <dbReference type="ChEBI" id="CHEBI:18408"/>
    </ligand>
</feature>
<gene>
    <name evidence="5" type="primary">eutC</name>
    <name evidence="6" type="ORF">F4695_003240</name>
</gene>
<dbReference type="GO" id="GO:0031419">
    <property type="term" value="F:cobalamin binding"/>
    <property type="evidence" value="ECO:0007669"/>
    <property type="project" value="UniProtKB-UniRule"/>
</dbReference>
<dbReference type="PANTHER" id="PTHR39330:SF1">
    <property type="entry name" value="ETHANOLAMINE AMMONIA-LYASE SMALL SUBUNIT"/>
    <property type="match status" value="1"/>
</dbReference>
<comment type="cofactor">
    <cofactor evidence="5">
        <name>adenosylcob(III)alamin</name>
        <dbReference type="ChEBI" id="CHEBI:18408"/>
    </cofactor>
    <text evidence="5">Binds between the large and small subunits.</text>
</comment>
<dbReference type="Pfam" id="PF05985">
    <property type="entry name" value="EutC"/>
    <property type="match status" value="1"/>
</dbReference>
<comment type="catalytic activity">
    <reaction evidence="5">
        <text>ethanolamine = acetaldehyde + NH4(+)</text>
        <dbReference type="Rhea" id="RHEA:15313"/>
        <dbReference type="ChEBI" id="CHEBI:15343"/>
        <dbReference type="ChEBI" id="CHEBI:28938"/>
        <dbReference type="ChEBI" id="CHEBI:57603"/>
        <dbReference type="EC" id="4.3.1.7"/>
    </reaction>
</comment>
<dbReference type="Gene3D" id="3.40.50.11240">
    <property type="entry name" value="Ethanolamine ammonia-lyase light chain (EutC)"/>
    <property type="match status" value="1"/>
</dbReference>
<dbReference type="InterPro" id="IPR042255">
    <property type="entry name" value="EutC_N"/>
</dbReference>
<evidence type="ECO:0000256" key="4">
    <source>
        <dbReference type="ARBA" id="ARBA00024446"/>
    </source>
</evidence>
<dbReference type="Proteomes" id="UP000585437">
    <property type="component" value="Unassembled WGS sequence"/>
</dbReference>
<dbReference type="AlphaFoldDB" id="A0A7X0JLK2"/>
<dbReference type="GO" id="GO:0009350">
    <property type="term" value="C:ethanolamine ammonia-lyase complex"/>
    <property type="evidence" value="ECO:0007669"/>
    <property type="project" value="UniProtKB-UniRule"/>
</dbReference>
<dbReference type="PIRSF" id="PIRSF018982">
    <property type="entry name" value="EutC"/>
    <property type="match status" value="1"/>
</dbReference>
<proteinExistence type="inferred from homology"/>
<dbReference type="NCBIfam" id="NF003971">
    <property type="entry name" value="PRK05465.1"/>
    <property type="match status" value="1"/>
</dbReference>
<dbReference type="GO" id="GO:0046336">
    <property type="term" value="P:ethanolamine catabolic process"/>
    <property type="evidence" value="ECO:0007669"/>
    <property type="project" value="UniProtKB-UniRule"/>
</dbReference>
<dbReference type="GO" id="GO:0008851">
    <property type="term" value="F:ethanolamine ammonia-lyase activity"/>
    <property type="evidence" value="ECO:0007669"/>
    <property type="project" value="UniProtKB-UniRule"/>
</dbReference>
<dbReference type="InterPro" id="IPR009246">
    <property type="entry name" value="EutC"/>
</dbReference>
<organism evidence="6 7">
    <name type="scientific">Rhizobium soli</name>
    <dbReference type="NCBI Taxonomy" id="424798"/>
    <lineage>
        <taxon>Bacteria</taxon>
        <taxon>Pseudomonadati</taxon>
        <taxon>Pseudomonadota</taxon>
        <taxon>Alphaproteobacteria</taxon>
        <taxon>Hyphomicrobiales</taxon>
        <taxon>Rhizobiaceae</taxon>
        <taxon>Rhizobium/Agrobacterium group</taxon>
        <taxon>Rhizobium</taxon>
    </lineage>
</organism>
<accession>A0A7X0JLK2</accession>
<feature type="binding site" evidence="5">
    <location>
        <position position="216"/>
    </location>
    <ligand>
        <name>adenosylcob(III)alamin</name>
        <dbReference type="ChEBI" id="CHEBI:18408"/>
    </ligand>
</feature>
<dbReference type="EMBL" id="JACHBU010000006">
    <property type="protein sequence ID" value="MBB6509856.1"/>
    <property type="molecule type" value="Genomic_DNA"/>
</dbReference>
<evidence type="ECO:0000256" key="1">
    <source>
        <dbReference type="ARBA" id="ARBA00022628"/>
    </source>
</evidence>
<comment type="function">
    <text evidence="5">Catalyzes the deamination of various vicinal amino-alcohols to oxo compounds. Allows this organism to utilize ethanolamine as the sole source of nitrogen and carbon in the presence of external vitamin B12.</text>
</comment>
<reference evidence="6 7" key="1">
    <citation type="submission" date="2020-08" db="EMBL/GenBank/DDBJ databases">
        <title>The Agave Microbiome: Exploring the role of microbial communities in plant adaptations to desert environments.</title>
        <authorList>
            <person name="Partida-Martinez L.P."/>
        </authorList>
    </citation>
    <scope>NUCLEOTIDE SEQUENCE [LARGE SCALE GENOMIC DNA]</scope>
    <source>
        <strain evidence="6 7">AS3.12</strain>
    </source>
</reference>
<name>A0A7X0JLK2_9HYPH</name>
<evidence type="ECO:0000313" key="6">
    <source>
        <dbReference type="EMBL" id="MBB6509856.1"/>
    </source>
</evidence>
<keyword evidence="4 5" id="KW-1283">Bacterial microcompartment</keyword>
<keyword evidence="7" id="KW-1185">Reference proteome</keyword>
<comment type="pathway">
    <text evidence="5">Amine and polyamine degradation; ethanolamine degradation.</text>
</comment>
<dbReference type="EC" id="4.3.1.7" evidence="5"/>
<evidence type="ECO:0000256" key="2">
    <source>
        <dbReference type="ARBA" id="ARBA00023239"/>
    </source>
</evidence>
<keyword evidence="2 5" id="KW-0456">Lyase</keyword>
<comment type="similarity">
    <text evidence="5">Belongs to the EutC family.</text>
</comment>
<keyword evidence="3 5" id="KW-0170">Cobalt</keyword>
<dbReference type="GO" id="GO:0031471">
    <property type="term" value="C:ethanolamine degradation polyhedral organelle"/>
    <property type="evidence" value="ECO:0007669"/>
    <property type="project" value="UniProtKB-UniRule"/>
</dbReference>
<dbReference type="InterPro" id="IPR042251">
    <property type="entry name" value="EutC_C"/>
</dbReference>
<evidence type="ECO:0000256" key="5">
    <source>
        <dbReference type="HAMAP-Rule" id="MF_00601"/>
    </source>
</evidence>
<dbReference type="GO" id="GO:0006520">
    <property type="term" value="P:amino acid metabolic process"/>
    <property type="evidence" value="ECO:0007669"/>
    <property type="project" value="InterPro"/>
</dbReference>
<dbReference type="Gene3D" id="1.10.30.40">
    <property type="entry name" value="Ethanolamine ammonia-lyase light chain (EutC), N-terminal domain"/>
    <property type="match status" value="1"/>
</dbReference>
<comment type="subunit">
    <text evidence="5">The basic unit is a heterodimer which dimerizes to form tetramers. The heterotetramers trimerize; 6 large subunits form a core ring with 6 small subunits projecting outwards.</text>
</comment>
<comment type="caution">
    <text evidence="6">The sequence shown here is derived from an EMBL/GenBank/DDBJ whole genome shotgun (WGS) entry which is preliminary data.</text>
</comment>
<dbReference type="RefSeq" id="WP_184655256.1">
    <property type="nucleotide sequence ID" value="NZ_JACHBU010000006.1"/>
</dbReference>
<comment type="subcellular location">
    <subcellularLocation>
        <location evidence="5">Bacterial microcompartment</location>
    </subcellularLocation>
</comment>
<evidence type="ECO:0000313" key="7">
    <source>
        <dbReference type="Proteomes" id="UP000585437"/>
    </source>
</evidence>
<evidence type="ECO:0000256" key="3">
    <source>
        <dbReference type="ARBA" id="ARBA00023285"/>
    </source>
</evidence>
<dbReference type="HAMAP" id="MF_00601">
    <property type="entry name" value="EutC"/>
    <property type="match status" value="1"/>
</dbReference>
<dbReference type="PANTHER" id="PTHR39330">
    <property type="entry name" value="ETHANOLAMINE AMMONIA-LYASE LIGHT CHAIN"/>
    <property type="match status" value="1"/>
</dbReference>
<sequence length="259" mass="27467">MTDRDQPVPVEDTERRSLDLRSMTAARVSLGRFGAGQPTKVQLAFLMDHARAREAVWSGMDRHGLSQRLKSMGLGAIEVASLAEDRGTYVRRPDLGRQLSRPSVDLLRSVRPESGDNFDVVIVVADGLSSNAVEINATPLIEALQTRLKELNLSLAPIVLAENARVALADPVGEALGAKLSIILIGERPGLSAADSLGAYVTYEPRSGTPDSRRNCISNIRDGGMSIASAADAITALVKAMMQTGISGVALRDAAALLG</sequence>
<feature type="binding site" evidence="5">
    <location>
        <position position="166"/>
    </location>
    <ligand>
        <name>adenosylcob(III)alamin</name>
        <dbReference type="ChEBI" id="CHEBI:18408"/>
    </ligand>
</feature>